<keyword evidence="1" id="KW-0812">Transmembrane</keyword>
<keyword evidence="1" id="KW-1133">Transmembrane helix</keyword>
<organism evidence="2 3">
    <name type="scientific">Ktedonospora formicarum</name>
    <dbReference type="NCBI Taxonomy" id="2778364"/>
    <lineage>
        <taxon>Bacteria</taxon>
        <taxon>Bacillati</taxon>
        <taxon>Chloroflexota</taxon>
        <taxon>Ktedonobacteria</taxon>
        <taxon>Ktedonobacterales</taxon>
        <taxon>Ktedonobacteraceae</taxon>
        <taxon>Ktedonospora</taxon>
    </lineage>
</organism>
<protein>
    <recommendedName>
        <fullName evidence="4">DoxX family protein</fullName>
    </recommendedName>
</protein>
<reference evidence="2" key="1">
    <citation type="submission" date="2020-10" db="EMBL/GenBank/DDBJ databases">
        <title>Taxonomic study of unclassified bacteria belonging to the class Ktedonobacteria.</title>
        <authorList>
            <person name="Yabe S."/>
            <person name="Wang C.M."/>
            <person name="Zheng Y."/>
            <person name="Sakai Y."/>
            <person name="Cavaletti L."/>
            <person name="Monciardini P."/>
            <person name="Donadio S."/>
        </authorList>
    </citation>
    <scope>NUCLEOTIDE SEQUENCE</scope>
    <source>
        <strain evidence="2">SOSP1-1</strain>
    </source>
</reference>
<comment type="caution">
    <text evidence="2">The sequence shown here is derived from an EMBL/GenBank/DDBJ whole genome shotgun (WGS) entry which is preliminary data.</text>
</comment>
<evidence type="ECO:0000256" key="1">
    <source>
        <dbReference type="SAM" id="Phobius"/>
    </source>
</evidence>
<dbReference type="AlphaFoldDB" id="A0A8J3I5K7"/>
<evidence type="ECO:0000313" key="3">
    <source>
        <dbReference type="Proteomes" id="UP000612362"/>
    </source>
</evidence>
<dbReference type="EMBL" id="BNJF01000002">
    <property type="protein sequence ID" value="GHO47190.1"/>
    <property type="molecule type" value="Genomic_DNA"/>
</dbReference>
<evidence type="ECO:0008006" key="4">
    <source>
        <dbReference type="Google" id="ProtNLM"/>
    </source>
</evidence>
<gene>
    <name evidence="2" type="ORF">KSX_53530</name>
</gene>
<name>A0A8J3I5K7_9CHLR</name>
<sequence length="65" mass="7259">MNITLWIIQGLLALVFVMAGFQKGFTPLERLRKSMAAFNSLPAGLIRRFIGIAEILGDLDSYFPD</sequence>
<feature type="transmembrane region" description="Helical" evidence="1">
    <location>
        <begin position="6"/>
        <end position="25"/>
    </location>
</feature>
<evidence type="ECO:0000313" key="2">
    <source>
        <dbReference type="EMBL" id="GHO47190.1"/>
    </source>
</evidence>
<keyword evidence="3" id="KW-1185">Reference proteome</keyword>
<dbReference type="Proteomes" id="UP000612362">
    <property type="component" value="Unassembled WGS sequence"/>
</dbReference>
<keyword evidence="1" id="KW-0472">Membrane</keyword>
<accession>A0A8J3I5K7</accession>
<proteinExistence type="predicted"/>